<protein>
    <submittedName>
        <fullName evidence="5">Carbon monoxide dehydrogenase medium chain</fullName>
        <ecNumber evidence="5">1.2.99.2</ecNumber>
    </submittedName>
</protein>
<dbReference type="InterPro" id="IPR036318">
    <property type="entry name" value="FAD-bd_PCMH-like_sf"/>
</dbReference>
<reference evidence="6" key="1">
    <citation type="submission" date="2018-02" db="EMBL/GenBank/DDBJ databases">
        <authorList>
            <person name="Seth-Smith MB H."/>
            <person name="Seth-Smith H."/>
        </authorList>
    </citation>
    <scope>NUCLEOTIDE SEQUENCE [LARGE SCALE GENOMIC DNA]</scope>
</reference>
<accession>A0A3S4BF94</accession>
<dbReference type="SUPFAM" id="SSF55447">
    <property type="entry name" value="CO dehydrogenase flavoprotein C-terminal domain-like"/>
    <property type="match status" value="1"/>
</dbReference>
<evidence type="ECO:0000256" key="2">
    <source>
        <dbReference type="ARBA" id="ARBA00022827"/>
    </source>
</evidence>
<dbReference type="Pfam" id="PF00941">
    <property type="entry name" value="FAD_binding_5"/>
    <property type="match status" value="1"/>
</dbReference>
<sequence length="295" mass="31474">MKPASFDYHRPGTAEEAVSMLAELGEDAKILAGGQSLVPMLSMRLAYFDHLIDISRLSELQGIEQRGGHVWIGAGTTDAKVGANRLVRETVPLLAQVTPFIGHFQIRNRGTLGGSIAHADAAGEYPAVALTLDAVMEVLSPRGRREIEAQNFFAGVWETSLEPDELLTGVRFPAWNGRSGFAVQEFSRRHGDFAIAGAVIGVQVDEQHRVSRCAIGLLGLGSTPRRAMSAESALIGRRVGELAPEEVGTAAMSGLDDIPSDLQGSESYRTQVGAVMVARAWTQAVREANAGANDA</sequence>
<proteinExistence type="predicted"/>
<evidence type="ECO:0000259" key="4">
    <source>
        <dbReference type="PROSITE" id="PS51387"/>
    </source>
</evidence>
<dbReference type="OrthoDB" id="9793944at2"/>
<dbReference type="Gene3D" id="3.30.465.10">
    <property type="match status" value="1"/>
</dbReference>
<evidence type="ECO:0000313" key="5">
    <source>
        <dbReference type="EMBL" id="VDM86991.1"/>
    </source>
</evidence>
<dbReference type="FunFam" id="3.30.465.10:FF:000017">
    <property type="entry name" value="Xanthine dehydrogenase, FAD binding subunit"/>
    <property type="match status" value="1"/>
</dbReference>
<dbReference type="InterPro" id="IPR016166">
    <property type="entry name" value="FAD-bd_PCMH"/>
</dbReference>
<dbReference type="InterPro" id="IPR036683">
    <property type="entry name" value="CO_DH_flav_C_dom_sf"/>
</dbReference>
<dbReference type="RefSeq" id="WP_158015222.1">
    <property type="nucleotide sequence ID" value="NZ_CBCSKE010000058.1"/>
</dbReference>
<keyword evidence="1" id="KW-0285">Flavoprotein</keyword>
<name>A0A3S4BF94_9MYCO</name>
<dbReference type="InterPro" id="IPR016167">
    <property type="entry name" value="FAD-bd_PCMH_sub1"/>
</dbReference>
<evidence type="ECO:0000256" key="1">
    <source>
        <dbReference type="ARBA" id="ARBA00022630"/>
    </source>
</evidence>
<dbReference type="InterPro" id="IPR002346">
    <property type="entry name" value="Mopterin_DH_FAD-bd"/>
</dbReference>
<dbReference type="PANTHER" id="PTHR42659">
    <property type="entry name" value="XANTHINE DEHYDROGENASE SUBUNIT C-RELATED"/>
    <property type="match status" value="1"/>
</dbReference>
<keyword evidence="6" id="KW-1185">Reference proteome</keyword>
<dbReference type="AlphaFoldDB" id="A0A3S4BF94"/>
<dbReference type="SUPFAM" id="SSF56176">
    <property type="entry name" value="FAD-binding/transporter-associated domain-like"/>
    <property type="match status" value="1"/>
</dbReference>
<dbReference type="KEGG" id="mbai:MB901379_00524"/>
<feature type="domain" description="FAD-binding PCMH-type" evidence="4">
    <location>
        <begin position="1"/>
        <end position="177"/>
    </location>
</feature>
<dbReference type="Proteomes" id="UP000269998">
    <property type="component" value="Chromosome"/>
</dbReference>
<keyword evidence="3 5" id="KW-0560">Oxidoreductase</keyword>
<dbReference type="GO" id="GO:0016491">
    <property type="term" value="F:oxidoreductase activity"/>
    <property type="evidence" value="ECO:0007669"/>
    <property type="project" value="UniProtKB-KW"/>
</dbReference>
<dbReference type="InterPro" id="IPR005107">
    <property type="entry name" value="CO_DH_flav_C"/>
</dbReference>
<evidence type="ECO:0000313" key="6">
    <source>
        <dbReference type="Proteomes" id="UP000269998"/>
    </source>
</evidence>
<dbReference type="SMART" id="SM01092">
    <property type="entry name" value="CO_deh_flav_C"/>
    <property type="match status" value="1"/>
</dbReference>
<dbReference type="EC" id="1.2.99.2" evidence="5"/>
<dbReference type="InterPro" id="IPR016169">
    <property type="entry name" value="FAD-bd_PCMH_sub2"/>
</dbReference>
<dbReference type="InterPro" id="IPR051312">
    <property type="entry name" value="Diverse_Substr_Oxidored"/>
</dbReference>
<dbReference type="PROSITE" id="PS51387">
    <property type="entry name" value="FAD_PCMH"/>
    <property type="match status" value="1"/>
</dbReference>
<dbReference type="Pfam" id="PF03450">
    <property type="entry name" value="CO_deh_flav_C"/>
    <property type="match status" value="1"/>
</dbReference>
<dbReference type="PANTHER" id="PTHR42659:SF2">
    <property type="entry name" value="XANTHINE DEHYDROGENASE SUBUNIT C-RELATED"/>
    <property type="match status" value="1"/>
</dbReference>
<dbReference type="GO" id="GO:0071949">
    <property type="term" value="F:FAD binding"/>
    <property type="evidence" value="ECO:0007669"/>
    <property type="project" value="InterPro"/>
</dbReference>
<evidence type="ECO:0000256" key="3">
    <source>
        <dbReference type="ARBA" id="ARBA00023002"/>
    </source>
</evidence>
<organism evidence="5 6">
    <name type="scientific">Mycobacterium basiliense</name>
    <dbReference type="NCBI Taxonomy" id="2094119"/>
    <lineage>
        <taxon>Bacteria</taxon>
        <taxon>Bacillati</taxon>
        <taxon>Actinomycetota</taxon>
        <taxon>Actinomycetes</taxon>
        <taxon>Mycobacteriales</taxon>
        <taxon>Mycobacteriaceae</taxon>
        <taxon>Mycobacterium</taxon>
    </lineage>
</organism>
<gene>
    <name evidence="5" type="primary">cutM_1</name>
    <name evidence="5" type="ORF">MB901379_00524</name>
</gene>
<dbReference type="EMBL" id="LR130759">
    <property type="protein sequence ID" value="VDM86991.1"/>
    <property type="molecule type" value="Genomic_DNA"/>
</dbReference>
<keyword evidence="2" id="KW-0274">FAD</keyword>
<dbReference type="Gene3D" id="3.30.390.50">
    <property type="entry name" value="CO dehydrogenase flavoprotein, C-terminal domain"/>
    <property type="match status" value="1"/>
</dbReference>
<dbReference type="Gene3D" id="3.30.43.10">
    <property type="entry name" value="Uridine Diphospho-n-acetylenolpyruvylglucosamine Reductase, domain 2"/>
    <property type="match status" value="1"/>
</dbReference>